<dbReference type="VEuPathDB" id="FungiDB:TRIVIDRAFT_52396"/>
<accession>G9MVL8</accession>
<dbReference type="GeneID" id="25795196"/>
<keyword evidence="2" id="KW-0378">Hydrolase</keyword>
<feature type="signal peptide" evidence="4">
    <location>
        <begin position="1"/>
        <end position="17"/>
    </location>
</feature>
<dbReference type="OrthoDB" id="5354320at2759"/>
<dbReference type="Pfam" id="PF07859">
    <property type="entry name" value="Abhydrolase_3"/>
    <property type="match status" value="1"/>
</dbReference>
<evidence type="ECO:0000259" key="5">
    <source>
        <dbReference type="Pfam" id="PF07859"/>
    </source>
</evidence>
<dbReference type="eggNOG" id="KOG1515">
    <property type="taxonomic scope" value="Eukaryota"/>
</dbReference>
<dbReference type="HOGENOM" id="CLU_027519_0_0_1"/>
<evidence type="ECO:0000313" key="7">
    <source>
        <dbReference type="Proteomes" id="UP000007115"/>
    </source>
</evidence>
<dbReference type="Gene3D" id="3.40.50.1820">
    <property type="entry name" value="alpha/beta hydrolase"/>
    <property type="match status" value="1"/>
</dbReference>
<evidence type="ECO:0000256" key="4">
    <source>
        <dbReference type="SAM" id="SignalP"/>
    </source>
</evidence>
<dbReference type="AlphaFoldDB" id="G9MVL8"/>
<comment type="similarity">
    <text evidence="1">Belongs to the 'GDXG' lipolytic enzyme family.</text>
</comment>
<dbReference type="InterPro" id="IPR013094">
    <property type="entry name" value="AB_hydrolase_3"/>
</dbReference>
<evidence type="ECO:0000256" key="3">
    <source>
        <dbReference type="PROSITE-ProRule" id="PRU10038"/>
    </source>
</evidence>
<dbReference type="OMA" id="PATPRCY"/>
<dbReference type="InterPro" id="IPR050300">
    <property type="entry name" value="GDXG_lipolytic_enzyme"/>
</dbReference>
<dbReference type="Proteomes" id="UP000007115">
    <property type="component" value="Unassembled WGS sequence"/>
</dbReference>
<dbReference type="PROSITE" id="PS01174">
    <property type="entry name" value="LIPASE_GDXG_SER"/>
    <property type="match status" value="1"/>
</dbReference>
<gene>
    <name evidence="6" type="ORF">TRIVIDRAFT_52396</name>
</gene>
<feature type="chain" id="PRO_5003524248" description="Alpha/beta hydrolase fold-3 domain-containing protein" evidence="4">
    <location>
        <begin position="18"/>
        <end position="472"/>
    </location>
</feature>
<dbReference type="PROSITE" id="PS01173">
    <property type="entry name" value="LIPASE_GDXG_HIS"/>
    <property type="match status" value="1"/>
</dbReference>
<dbReference type="InterPro" id="IPR029058">
    <property type="entry name" value="AB_hydrolase_fold"/>
</dbReference>
<proteinExistence type="inferred from homology"/>
<dbReference type="SUPFAM" id="SSF53474">
    <property type="entry name" value="alpha/beta-Hydrolases"/>
    <property type="match status" value="1"/>
</dbReference>
<evidence type="ECO:0000313" key="6">
    <source>
        <dbReference type="EMBL" id="EHK21516.1"/>
    </source>
</evidence>
<dbReference type="EMBL" id="ABDF02000070">
    <property type="protein sequence ID" value="EHK21516.1"/>
    <property type="molecule type" value="Genomic_DNA"/>
</dbReference>
<dbReference type="InParanoid" id="G9MVL8"/>
<dbReference type="PANTHER" id="PTHR48081:SF25">
    <property type="entry name" value="PUTATIVE (AFU_ORTHOLOGUE AFUA_3G11560)-RELATED"/>
    <property type="match status" value="1"/>
</dbReference>
<dbReference type="RefSeq" id="XP_013955710.1">
    <property type="nucleotide sequence ID" value="XM_014100235.1"/>
</dbReference>
<evidence type="ECO:0000256" key="1">
    <source>
        <dbReference type="ARBA" id="ARBA00010515"/>
    </source>
</evidence>
<dbReference type="PANTHER" id="PTHR48081">
    <property type="entry name" value="AB HYDROLASE SUPERFAMILY PROTEIN C4A8.06C"/>
    <property type="match status" value="1"/>
</dbReference>
<keyword evidence="4" id="KW-0732">Signal</keyword>
<reference evidence="6 7" key="1">
    <citation type="journal article" date="2011" name="Genome Biol.">
        <title>Comparative genome sequence analysis underscores mycoparasitism as the ancestral life style of Trichoderma.</title>
        <authorList>
            <person name="Kubicek C.P."/>
            <person name="Herrera-Estrella A."/>
            <person name="Seidl-Seiboth V."/>
            <person name="Martinez D.A."/>
            <person name="Druzhinina I.S."/>
            <person name="Thon M."/>
            <person name="Zeilinger S."/>
            <person name="Casas-Flores S."/>
            <person name="Horwitz B.A."/>
            <person name="Mukherjee P.K."/>
            <person name="Mukherjee M."/>
            <person name="Kredics L."/>
            <person name="Alcaraz L.D."/>
            <person name="Aerts A."/>
            <person name="Antal Z."/>
            <person name="Atanasova L."/>
            <person name="Cervantes-Badillo M.G."/>
            <person name="Challacombe J."/>
            <person name="Chertkov O."/>
            <person name="McCluskey K."/>
            <person name="Coulpier F."/>
            <person name="Deshpande N."/>
            <person name="von Doehren H."/>
            <person name="Ebbole D.J."/>
            <person name="Esquivel-Naranjo E.U."/>
            <person name="Fekete E."/>
            <person name="Flipphi M."/>
            <person name="Glaser F."/>
            <person name="Gomez-Rodriguez E.Y."/>
            <person name="Gruber S."/>
            <person name="Han C."/>
            <person name="Henrissat B."/>
            <person name="Hermosa R."/>
            <person name="Hernandez-Onate M."/>
            <person name="Karaffa L."/>
            <person name="Kosti I."/>
            <person name="Le Crom S."/>
            <person name="Lindquist E."/>
            <person name="Lucas S."/>
            <person name="Luebeck M."/>
            <person name="Luebeck P.S."/>
            <person name="Margeot A."/>
            <person name="Metz B."/>
            <person name="Misra M."/>
            <person name="Nevalainen H."/>
            <person name="Omann M."/>
            <person name="Packer N."/>
            <person name="Perrone G."/>
            <person name="Uresti-Rivera E.E."/>
            <person name="Salamov A."/>
            <person name="Schmoll M."/>
            <person name="Seiboth B."/>
            <person name="Shapiro H."/>
            <person name="Sukno S."/>
            <person name="Tamayo-Ramos J.A."/>
            <person name="Tisch D."/>
            <person name="Wiest A."/>
            <person name="Wilkinson H.H."/>
            <person name="Zhang M."/>
            <person name="Coutinho P.M."/>
            <person name="Kenerley C.M."/>
            <person name="Monte E."/>
            <person name="Baker S.E."/>
            <person name="Grigoriev I.V."/>
        </authorList>
    </citation>
    <scope>NUCLEOTIDE SEQUENCE [LARGE SCALE GENOMIC DNA]</scope>
    <source>
        <strain evidence="7">Gv29-8 / FGSC 10586</strain>
    </source>
</reference>
<organism evidence="6 7">
    <name type="scientific">Hypocrea virens (strain Gv29-8 / FGSC 10586)</name>
    <name type="common">Gliocladium virens</name>
    <name type="synonym">Trichoderma virens</name>
    <dbReference type="NCBI Taxonomy" id="413071"/>
    <lineage>
        <taxon>Eukaryota</taxon>
        <taxon>Fungi</taxon>
        <taxon>Dikarya</taxon>
        <taxon>Ascomycota</taxon>
        <taxon>Pezizomycotina</taxon>
        <taxon>Sordariomycetes</taxon>
        <taxon>Hypocreomycetidae</taxon>
        <taxon>Hypocreales</taxon>
        <taxon>Hypocreaceae</taxon>
        <taxon>Trichoderma</taxon>
    </lineage>
</organism>
<dbReference type="GO" id="GO:0016787">
    <property type="term" value="F:hydrolase activity"/>
    <property type="evidence" value="ECO:0007669"/>
    <property type="project" value="UniProtKB-KW"/>
</dbReference>
<feature type="active site" evidence="3">
    <location>
        <position position="234"/>
    </location>
</feature>
<name>G9MVL8_HYPVG</name>
<sequence length="472" mass="53114">MLLLLLSKVPLLTRVAILHVLKLSEQSQYVDLQSNLVVSFMRALLTPANPHSISYTQKLTTRNAEIKGRIWVSLYASPPPPETDIRDSLLRAMESMRDANLTGGNTRVPELTSVEGEWTGYRAAASKKDPLPNISESAKYHELMKECKEPTTVLYFHGGAYYLCDPATHRPIVKKLAKMTKGRCYSVRYRLAPQHPFPSALLDALVSYFTLLYPPPDAYHEAVEPEHIVFAGDSAGGNLALALLQLVLQLRRLDIDIQWYGEKRKVPLPAGVSCVSPWVDITQSSPSWHVEDAHPYDYLPRIRPDFEARVPPCEIWPANPPRKFIYADNDLAVHPLATLIMNRSWEGSPPVWMCTGWEILSYENKAFAMKLFADGVPLVFEEYEAMPHVFPLFLTRAPSSRLCVESWIRFIRRAIENPKSIEASATTIKAPTLEEVPLNFDELLEDKLEDIQASVLKRAGGGAKKTEVAARL</sequence>
<feature type="domain" description="Alpha/beta hydrolase fold-3" evidence="5">
    <location>
        <begin position="153"/>
        <end position="391"/>
    </location>
</feature>
<protein>
    <recommendedName>
        <fullName evidence="5">Alpha/beta hydrolase fold-3 domain-containing protein</fullName>
    </recommendedName>
</protein>
<dbReference type="InterPro" id="IPR033140">
    <property type="entry name" value="Lipase_GDXG_put_SER_AS"/>
</dbReference>
<dbReference type="InterPro" id="IPR002168">
    <property type="entry name" value="Lipase_GDXG_HIS_AS"/>
</dbReference>
<comment type="caution">
    <text evidence="6">The sequence shown here is derived from an EMBL/GenBank/DDBJ whole genome shotgun (WGS) entry which is preliminary data.</text>
</comment>
<evidence type="ECO:0000256" key="2">
    <source>
        <dbReference type="ARBA" id="ARBA00022801"/>
    </source>
</evidence>
<dbReference type="STRING" id="413071.G9MVL8"/>
<keyword evidence="7" id="KW-1185">Reference proteome</keyword>